<dbReference type="Proteomes" id="UP000030752">
    <property type="component" value="Unassembled WGS sequence"/>
</dbReference>
<dbReference type="OrthoDB" id="5282002at2759"/>
<evidence type="ECO:0000259" key="1">
    <source>
        <dbReference type="Pfam" id="PF14737"/>
    </source>
</evidence>
<sequence length="519" mass="59389">MEWRPQWDIDQREPAWASSTAGQNWHNPFGDQKYLWGNTPAIDILHLEEHEGADHQDNVKLLFAASGDLRNVVKTVEAVPTTFAGRVLSCINDQEFLVVARNVCLLLFALGMQHERQDPQPSEMEDDAEALIHLWYSAFLPADVLSLFQTRVLPMIGDVCDRITSGEEESTLGQTWHFPSGATLKLVLMTNEWVALRDFLSNPPELSRKDAHRLRAAVYFAPEREDYRHRWYFNDETPFMRIAKQRFREDGLLLPFGHPRGTFTEPNPLLFTSSQKWPMDDKADPLTGWSVWDVHRVSSAASQDAYGKLFKHLRGVILSFLKHINTGKADFEIYCLDIKNLSAHLTSNAYNRIEVPNVSDAGYLGIRATVQALAPLLQPRHQNPHATLITLFLNAVMEVVKMGDERDSAAGIANLSGYLPFPQLLPAPSSNDPFLLRLWDARSLVLEATKYFEQYERVHRFDQVARDLNVKKVKNHITEAWPTRLKLRKGQTGYKEEFNVLLGSNLSGLEHYVEWQRYD</sequence>
<dbReference type="VEuPathDB" id="FungiDB:HMPREF1541_00035"/>
<dbReference type="AlphaFoldDB" id="W2SD71"/>
<dbReference type="eggNOG" id="ENOG502RMWM">
    <property type="taxonomic scope" value="Eukaryota"/>
</dbReference>
<dbReference type="HOGENOM" id="CLU_018400_3_0_1"/>
<proteinExistence type="predicted"/>
<evidence type="ECO:0000313" key="3">
    <source>
        <dbReference type="Proteomes" id="UP000030752"/>
    </source>
</evidence>
<feature type="domain" description="DUF4470" evidence="1">
    <location>
        <begin position="35"/>
        <end position="140"/>
    </location>
</feature>
<dbReference type="STRING" id="1220924.W2SD71"/>
<organism evidence="2 3">
    <name type="scientific">Cyphellophora europaea (strain CBS 101466)</name>
    <name type="common">Phialophora europaea</name>
    <dbReference type="NCBI Taxonomy" id="1220924"/>
    <lineage>
        <taxon>Eukaryota</taxon>
        <taxon>Fungi</taxon>
        <taxon>Dikarya</taxon>
        <taxon>Ascomycota</taxon>
        <taxon>Pezizomycotina</taxon>
        <taxon>Eurotiomycetes</taxon>
        <taxon>Chaetothyriomycetidae</taxon>
        <taxon>Chaetothyriales</taxon>
        <taxon>Cyphellophoraceae</taxon>
        <taxon>Cyphellophora</taxon>
    </lineage>
</organism>
<protein>
    <recommendedName>
        <fullName evidence="1">DUF4470 domain-containing protein</fullName>
    </recommendedName>
</protein>
<dbReference type="Pfam" id="PF14737">
    <property type="entry name" value="DUF4470"/>
    <property type="match status" value="1"/>
</dbReference>
<evidence type="ECO:0000313" key="2">
    <source>
        <dbReference type="EMBL" id="ETN45854.1"/>
    </source>
</evidence>
<dbReference type="InterPro" id="IPR027974">
    <property type="entry name" value="DUF4470"/>
</dbReference>
<dbReference type="EMBL" id="KB822711">
    <property type="protein sequence ID" value="ETN45854.1"/>
    <property type="molecule type" value="Genomic_DNA"/>
</dbReference>
<accession>W2SD71</accession>
<dbReference type="InParanoid" id="W2SD71"/>
<gene>
    <name evidence="2" type="ORF">HMPREF1541_00035</name>
</gene>
<keyword evidence="3" id="KW-1185">Reference proteome</keyword>
<name>W2SD71_CYPE1</name>
<dbReference type="RefSeq" id="XP_008710566.1">
    <property type="nucleotide sequence ID" value="XM_008712344.1"/>
</dbReference>
<dbReference type="GeneID" id="19967374"/>
<reference evidence="2 3" key="1">
    <citation type="submission" date="2013-03" db="EMBL/GenBank/DDBJ databases">
        <title>The Genome Sequence of Phialophora europaea CBS 101466.</title>
        <authorList>
            <consortium name="The Broad Institute Genomics Platform"/>
            <person name="Cuomo C."/>
            <person name="de Hoog S."/>
            <person name="Gorbushina A."/>
            <person name="Walker B."/>
            <person name="Young S.K."/>
            <person name="Zeng Q."/>
            <person name="Gargeya S."/>
            <person name="Fitzgerald M."/>
            <person name="Haas B."/>
            <person name="Abouelleil A."/>
            <person name="Allen A.W."/>
            <person name="Alvarado L."/>
            <person name="Arachchi H.M."/>
            <person name="Berlin A.M."/>
            <person name="Chapman S.B."/>
            <person name="Gainer-Dewar J."/>
            <person name="Goldberg J."/>
            <person name="Griggs A."/>
            <person name="Gujja S."/>
            <person name="Hansen M."/>
            <person name="Howarth C."/>
            <person name="Imamovic A."/>
            <person name="Ireland A."/>
            <person name="Larimer J."/>
            <person name="McCowan C."/>
            <person name="Murphy C."/>
            <person name="Pearson M."/>
            <person name="Poon T.W."/>
            <person name="Priest M."/>
            <person name="Roberts A."/>
            <person name="Saif S."/>
            <person name="Shea T."/>
            <person name="Sisk P."/>
            <person name="Sykes S."/>
            <person name="Wortman J."/>
            <person name="Nusbaum C."/>
            <person name="Birren B."/>
        </authorList>
    </citation>
    <scope>NUCLEOTIDE SEQUENCE [LARGE SCALE GENOMIC DNA]</scope>
    <source>
        <strain evidence="2 3">CBS 101466</strain>
    </source>
</reference>